<sequence length="306" mass="33081">MTAVGWQSLDALVVGADLPDQAEQMLRHLWEKPLGLAQRTFELQGGELPPVPAAATSGVWTVMERPISAQWHGDELWLEGLYMRVSAAGASLIWAQQAAFPNPEVWMLALTEAHRAGGWLPLHAAAVAQAGRAVALTGVSGAGKSTALLRLGALGYDLLAEDRCFWHAPSGQVAGLDRYLRAFEDSLQRFAPQHLAAQPERDSKGKRLLPLPPAPAAQLCALLLLGPPQTLTEQRLSSPSHSSRNLSGAERVRALWDTTGLPLTHTGRQQVQRGLERLLPLLFPQTVDRETALLRVQAALETEAAP</sequence>
<dbReference type="InterPro" id="IPR027417">
    <property type="entry name" value="P-loop_NTPase"/>
</dbReference>
<reference evidence="1 2" key="1">
    <citation type="submission" date="2024-02" db="EMBL/GenBank/DDBJ databases">
        <title>Deinococcus xinjiangensis NBRC 107630.</title>
        <authorList>
            <person name="Ichikawa N."/>
            <person name="Katano-Makiyama Y."/>
            <person name="Hidaka K."/>
        </authorList>
    </citation>
    <scope>NUCLEOTIDE SEQUENCE [LARGE SCALE GENOMIC DNA]</scope>
    <source>
        <strain evidence="1 2">NBRC 107630</strain>
    </source>
</reference>
<organism evidence="1 2">
    <name type="scientific">Deinococcus xinjiangensis</name>
    <dbReference type="NCBI Taxonomy" id="457454"/>
    <lineage>
        <taxon>Bacteria</taxon>
        <taxon>Thermotogati</taxon>
        <taxon>Deinococcota</taxon>
        <taxon>Deinococci</taxon>
        <taxon>Deinococcales</taxon>
        <taxon>Deinococcaceae</taxon>
        <taxon>Deinococcus</taxon>
    </lineage>
</organism>
<accession>A0ABP9VFE3</accession>
<evidence type="ECO:0008006" key="3">
    <source>
        <dbReference type="Google" id="ProtNLM"/>
    </source>
</evidence>
<dbReference type="RefSeq" id="WP_353542756.1">
    <property type="nucleotide sequence ID" value="NZ_BAABRN010000030.1"/>
</dbReference>
<protein>
    <recommendedName>
        <fullName evidence="3">HPr kinase</fullName>
    </recommendedName>
</protein>
<dbReference type="EMBL" id="BAABRN010000030">
    <property type="protein sequence ID" value="GAA5502788.1"/>
    <property type="molecule type" value="Genomic_DNA"/>
</dbReference>
<keyword evidence="2" id="KW-1185">Reference proteome</keyword>
<dbReference type="Gene3D" id="3.40.50.300">
    <property type="entry name" value="P-loop containing nucleotide triphosphate hydrolases"/>
    <property type="match status" value="1"/>
</dbReference>
<comment type="caution">
    <text evidence="1">The sequence shown here is derived from an EMBL/GenBank/DDBJ whole genome shotgun (WGS) entry which is preliminary data.</text>
</comment>
<proteinExistence type="predicted"/>
<evidence type="ECO:0000313" key="1">
    <source>
        <dbReference type="EMBL" id="GAA5502788.1"/>
    </source>
</evidence>
<dbReference type="SUPFAM" id="SSF53795">
    <property type="entry name" value="PEP carboxykinase-like"/>
    <property type="match status" value="1"/>
</dbReference>
<evidence type="ECO:0000313" key="2">
    <source>
        <dbReference type="Proteomes" id="UP001458946"/>
    </source>
</evidence>
<name>A0ABP9VFE3_9DEIO</name>
<gene>
    <name evidence="1" type="ORF">Dxin01_02535</name>
</gene>
<dbReference type="Proteomes" id="UP001458946">
    <property type="component" value="Unassembled WGS sequence"/>
</dbReference>